<dbReference type="AlphaFoldDB" id="A0A4R2JM65"/>
<dbReference type="RefSeq" id="WP_132117799.1">
    <property type="nucleotide sequence ID" value="NZ_SLWS01000004.1"/>
</dbReference>
<comment type="caution">
    <text evidence="1">The sequence shown here is derived from an EMBL/GenBank/DDBJ whole genome shotgun (WGS) entry which is preliminary data.</text>
</comment>
<dbReference type="NCBIfam" id="NF033212">
    <property type="entry name" value="SapB_AmfS_lanti"/>
    <property type="match status" value="1"/>
</dbReference>
<organism evidence="1 2">
    <name type="scientific">Actinocrispum wychmicini</name>
    <dbReference type="NCBI Taxonomy" id="1213861"/>
    <lineage>
        <taxon>Bacteria</taxon>
        <taxon>Bacillati</taxon>
        <taxon>Actinomycetota</taxon>
        <taxon>Actinomycetes</taxon>
        <taxon>Pseudonocardiales</taxon>
        <taxon>Pseudonocardiaceae</taxon>
        <taxon>Actinocrispum</taxon>
    </lineage>
</organism>
<protein>
    <submittedName>
        <fullName evidence="1">Uncharacterized protein</fullName>
    </submittedName>
</protein>
<name>A0A4R2JM65_9PSEU</name>
<dbReference type="EMBL" id="SLWS01000004">
    <property type="protein sequence ID" value="TCO59702.1"/>
    <property type="molecule type" value="Genomic_DNA"/>
</dbReference>
<dbReference type="InterPro" id="IPR045825">
    <property type="entry name" value="RamS"/>
</dbReference>
<accession>A0A4R2JM65</accession>
<gene>
    <name evidence="1" type="ORF">EV192_104545</name>
</gene>
<evidence type="ECO:0000313" key="1">
    <source>
        <dbReference type="EMBL" id="TCO59702.1"/>
    </source>
</evidence>
<proteinExistence type="predicted"/>
<dbReference type="Proteomes" id="UP000295680">
    <property type="component" value="Unassembled WGS sequence"/>
</dbReference>
<sequence length="39" mass="4215">MANVLDLQTLEAPANNDEALGESWFSNHCCSCLSVTLCN</sequence>
<evidence type="ECO:0000313" key="2">
    <source>
        <dbReference type="Proteomes" id="UP000295680"/>
    </source>
</evidence>
<keyword evidence="2" id="KW-1185">Reference proteome</keyword>
<dbReference type="Pfam" id="PF19402">
    <property type="entry name" value="RamS"/>
    <property type="match status" value="1"/>
</dbReference>
<reference evidence="1 2" key="1">
    <citation type="submission" date="2019-03" db="EMBL/GenBank/DDBJ databases">
        <title>Genomic Encyclopedia of Type Strains, Phase IV (KMG-IV): sequencing the most valuable type-strain genomes for metagenomic binning, comparative biology and taxonomic classification.</title>
        <authorList>
            <person name="Goeker M."/>
        </authorList>
    </citation>
    <scope>NUCLEOTIDE SEQUENCE [LARGE SCALE GENOMIC DNA]</scope>
    <source>
        <strain evidence="1 2">DSM 45934</strain>
    </source>
</reference>